<dbReference type="PROSITE" id="PS00062">
    <property type="entry name" value="ALDOKETO_REDUCTASE_2"/>
    <property type="match status" value="1"/>
</dbReference>
<gene>
    <name evidence="7" type="ORF">P167DRAFT_553960</name>
</gene>
<evidence type="ECO:0000256" key="3">
    <source>
        <dbReference type="PIRSR" id="PIRSR000097-1"/>
    </source>
</evidence>
<evidence type="ECO:0000256" key="1">
    <source>
        <dbReference type="ARBA" id="ARBA00007905"/>
    </source>
</evidence>
<dbReference type="PRINTS" id="PR00069">
    <property type="entry name" value="ALDKETRDTASE"/>
</dbReference>
<dbReference type="EMBL" id="ML119135">
    <property type="protein sequence ID" value="RPB11501.1"/>
    <property type="molecule type" value="Genomic_DNA"/>
</dbReference>
<feature type="site" description="Lowers pKa of active site Tyr" evidence="5">
    <location>
        <position position="80"/>
    </location>
</feature>
<evidence type="ECO:0000256" key="5">
    <source>
        <dbReference type="PIRSR" id="PIRSR000097-3"/>
    </source>
</evidence>
<dbReference type="Pfam" id="PF00248">
    <property type="entry name" value="Aldo_ket_red"/>
    <property type="match status" value="1"/>
</dbReference>
<evidence type="ECO:0000256" key="2">
    <source>
        <dbReference type="ARBA" id="ARBA00023002"/>
    </source>
</evidence>
<dbReference type="InterPro" id="IPR020471">
    <property type="entry name" value="AKR"/>
</dbReference>
<dbReference type="OrthoDB" id="416253at2759"/>
<dbReference type="PANTHER" id="PTHR43827">
    <property type="entry name" value="2,5-DIKETO-D-GLUCONIC ACID REDUCTASE"/>
    <property type="match status" value="1"/>
</dbReference>
<dbReference type="SUPFAM" id="SSF51430">
    <property type="entry name" value="NAD(P)-linked oxidoreductase"/>
    <property type="match status" value="1"/>
</dbReference>
<dbReference type="InterPro" id="IPR018170">
    <property type="entry name" value="Aldo/ket_reductase_CS"/>
</dbReference>
<dbReference type="CDD" id="cd19071">
    <property type="entry name" value="AKR_AKR1-5-like"/>
    <property type="match status" value="1"/>
</dbReference>
<keyword evidence="2" id="KW-0560">Oxidoreductase</keyword>
<evidence type="ECO:0000259" key="6">
    <source>
        <dbReference type="Pfam" id="PF00248"/>
    </source>
</evidence>
<dbReference type="STRING" id="1392247.A0A3N4KT37"/>
<name>A0A3N4KT37_9PEZI</name>
<dbReference type="InterPro" id="IPR023210">
    <property type="entry name" value="NADP_OxRdtase_dom"/>
</dbReference>
<dbReference type="PROSITE" id="PS00063">
    <property type="entry name" value="ALDOKETO_REDUCTASE_3"/>
    <property type="match status" value="1"/>
</dbReference>
<dbReference type="Proteomes" id="UP000277580">
    <property type="component" value="Unassembled WGS sequence"/>
</dbReference>
<feature type="domain" description="NADP-dependent oxidoreductase" evidence="6">
    <location>
        <begin position="39"/>
        <end position="263"/>
    </location>
</feature>
<feature type="binding site" evidence="4">
    <location>
        <position position="113"/>
    </location>
    <ligand>
        <name>substrate</name>
    </ligand>
</feature>
<dbReference type="InterPro" id="IPR036812">
    <property type="entry name" value="NAD(P)_OxRdtase_dom_sf"/>
</dbReference>
<sequence length="281" mass="30874">MGKLSFKDVLPLTGSSQTIPHIGFGVFRSDGSTCKASCLTALKLGYRHIDTAQYYENEAQVGEAVRESGLPRESVYVTTKVIQPVGNVEETLQSLRESVGRIGLGYVDLFLIHSPSSGKEGRKGLWTALEELKKEGGTKDIGVSNFGVKHLEQLKEFSSTTPVVNQIELHPWCQQREVVDYCKKNGIVVQAYAPLVRAQKNNDPTLQSIAEAHGVSVPQVLVRWSLQNGFVPLPKSDNPGRIKSNADVYGFELTDEEMKKLNDKALPDEEGAICPYLANCP</sequence>
<dbReference type="InParanoid" id="A0A3N4KT37"/>
<reference evidence="7 8" key="1">
    <citation type="journal article" date="2018" name="Nat. Ecol. Evol.">
        <title>Pezizomycetes genomes reveal the molecular basis of ectomycorrhizal truffle lifestyle.</title>
        <authorList>
            <person name="Murat C."/>
            <person name="Payen T."/>
            <person name="Noel B."/>
            <person name="Kuo A."/>
            <person name="Morin E."/>
            <person name="Chen J."/>
            <person name="Kohler A."/>
            <person name="Krizsan K."/>
            <person name="Balestrini R."/>
            <person name="Da Silva C."/>
            <person name="Montanini B."/>
            <person name="Hainaut M."/>
            <person name="Levati E."/>
            <person name="Barry K.W."/>
            <person name="Belfiori B."/>
            <person name="Cichocki N."/>
            <person name="Clum A."/>
            <person name="Dockter R.B."/>
            <person name="Fauchery L."/>
            <person name="Guy J."/>
            <person name="Iotti M."/>
            <person name="Le Tacon F."/>
            <person name="Lindquist E.A."/>
            <person name="Lipzen A."/>
            <person name="Malagnac F."/>
            <person name="Mello A."/>
            <person name="Molinier V."/>
            <person name="Miyauchi S."/>
            <person name="Poulain J."/>
            <person name="Riccioni C."/>
            <person name="Rubini A."/>
            <person name="Sitrit Y."/>
            <person name="Splivallo R."/>
            <person name="Traeger S."/>
            <person name="Wang M."/>
            <person name="Zifcakova L."/>
            <person name="Wipf D."/>
            <person name="Zambonelli A."/>
            <person name="Paolocci F."/>
            <person name="Nowrousian M."/>
            <person name="Ottonello S."/>
            <person name="Baldrian P."/>
            <person name="Spatafora J.W."/>
            <person name="Henrissat B."/>
            <person name="Nagy L.G."/>
            <person name="Aury J.M."/>
            <person name="Wincker P."/>
            <person name="Grigoriev I.V."/>
            <person name="Bonfante P."/>
            <person name="Martin F.M."/>
        </authorList>
    </citation>
    <scope>NUCLEOTIDE SEQUENCE [LARGE SCALE GENOMIC DNA]</scope>
    <source>
        <strain evidence="7 8">CCBAS932</strain>
    </source>
</reference>
<keyword evidence="8" id="KW-1185">Reference proteome</keyword>
<dbReference type="AlphaFoldDB" id="A0A3N4KT37"/>
<dbReference type="FunFam" id="3.20.20.100:FF:000015">
    <property type="entry name" value="Oxidoreductase, aldo/keto reductase family"/>
    <property type="match status" value="1"/>
</dbReference>
<dbReference type="GO" id="GO:0016491">
    <property type="term" value="F:oxidoreductase activity"/>
    <property type="evidence" value="ECO:0007669"/>
    <property type="project" value="UniProtKB-KW"/>
</dbReference>
<dbReference type="Gene3D" id="3.20.20.100">
    <property type="entry name" value="NADP-dependent oxidoreductase domain"/>
    <property type="match status" value="1"/>
</dbReference>
<dbReference type="PANTHER" id="PTHR43827:SF13">
    <property type="entry name" value="ALDO_KETO REDUCTASE FAMILY PROTEIN"/>
    <property type="match status" value="1"/>
</dbReference>
<evidence type="ECO:0000313" key="7">
    <source>
        <dbReference type="EMBL" id="RPB11501.1"/>
    </source>
</evidence>
<evidence type="ECO:0000313" key="8">
    <source>
        <dbReference type="Proteomes" id="UP000277580"/>
    </source>
</evidence>
<protein>
    <submittedName>
        <fullName evidence="7">Aldo/keto reductase</fullName>
    </submittedName>
</protein>
<dbReference type="PROSITE" id="PS00798">
    <property type="entry name" value="ALDOKETO_REDUCTASE_1"/>
    <property type="match status" value="1"/>
</dbReference>
<feature type="active site" description="Proton donor" evidence="3">
    <location>
        <position position="55"/>
    </location>
</feature>
<dbReference type="PIRSF" id="PIRSF000097">
    <property type="entry name" value="AKR"/>
    <property type="match status" value="1"/>
</dbReference>
<dbReference type="FunCoup" id="A0A3N4KT37">
    <property type="interactions" value="114"/>
</dbReference>
<accession>A0A3N4KT37</accession>
<evidence type="ECO:0000256" key="4">
    <source>
        <dbReference type="PIRSR" id="PIRSR000097-2"/>
    </source>
</evidence>
<comment type="similarity">
    <text evidence="1">Belongs to the aldo/keto reductase family.</text>
</comment>
<organism evidence="7 8">
    <name type="scientific">Morchella conica CCBAS932</name>
    <dbReference type="NCBI Taxonomy" id="1392247"/>
    <lineage>
        <taxon>Eukaryota</taxon>
        <taxon>Fungi</taxon>
        <taxon>Dikarya</taxon>
        <taxon>Ascomycota</taxon>
        <taxon>Pezizomycotina</taxon>
        <taxon>Pezizomycetes</taxon>
        <taxon>Pezizales</taxon>
        <taxon>Morchellaceae</taxon>
        <taxon>Morchella</taxon>
    </lineage>
</organism>
<proteinExistence type="inferred from homology"/>